<reference evidence="1 2" key="1">
    <citation type="submission" date="2015-11" db="EMBL/GenBank/DDBJ databases">
        <title>Genomic analysis of 38 Legionella species identifies large and diverse effector repertoires.</title>
        <authorList>
            <person name="Burstein D."/>
            <person name="Amaro F."/>
            <person name="Zusman T."/>
            <person name="Lifshitz Z."/>
            <person name="Cohen O."/>
            <person name="Gilbert J.A."/>
            <person name="Pupko T."/>
            <person name="Shuman H.A."/>
            <person name="Segal G."/>
        </authorList>
    </citation>
    <scope>NUCLEOTIDE SEQUENCE [LARGE SCALE GENOMIC DNA]</scope>
    <source>
        <strain evidence="1 2">ATCC 49504</strain>
    </source>
</reference>
<name>A0A0W0UAG9_9GAMM</name>
<accession>A0A0W0UAG9</accession>
<dbReference type="RefSeq" id="WP_081776814.1">
    <property type="nucleotide sequence ID" value="NZ_CAAAHN010000003.1"/>
</dbReference>
<evidence type="ECO:0000313" key="1">
    <source>
        <dbReference type="EMBL" id="KTD04827.1"/>
    </source>
</evidence>
<sequence length="89" mass="10072">MSGSELPKIVDKTWDDIEATIAANEASDLPAGIREFTISCVRLAVWLTKALFEQKIKLSNLEICAKTDTINQHYLTLDKMMQFNNELLL</sequence>
<gene>
    <name evidence="1" type="ORF">Lgee_0011</name>
</gene>
<dbReference type="OrthoDB" id="5645422at2"/>
<evidence type="ECO:0000313" key="2">
    <source>
        <dbReference type="Proteomes" id="UP000054785"/>
    </source>
</evidence>
<dbReference type="EMBL" id="LNYC01000001">
    <property type="protein sequence ID" value="KTD04827.1"/>
    <property type="molecule type" value="Genomic_DNA"/>
</dbReference>
<protein>
    <submittedName>
        <fullName evidence="1">Uncharacterized protein</fullName>
    </submittedName>
</protein>
<proteinExistence type="predicted"/>
<dbReference type="Proteomes" id="UP000054785">
    <property type="component" value="Unassembled WGS sequence"/>
</dbReference>
<dbReference type="AlphaFoldDB" id="A0A0W0UAG9"/>
<organism evidence="1 2">
    <name type="scientific">Legionella geestiana</name>
    <dbReference type="NCBI Taxonomy" id="45065"/>
    <lineage>
        <taxon>Bacteria</taxon>
        <taxon>Pseudomonadati</taxon>
        <taxon>Pseudomonadota</taxon>
        <taxon>Gammaproteobacteria</taxon>
        <taxon>Legionellales</taxon>
        <taxon>Legionellaceae</taxon>
        <taxon>Legionella</taxon>
    </lineage>
</organism>
<keyword evidence="2" id="KW-1185">Reference proteome</keyword>
<comment type="caution">
    <text evidence="1">The sequence shown here is derived from an EMBL/GenBank/DDBJ whole genome shotgun (WGS) entry which is preliminary data.</text>
</comment>